<proteinExistence type="inferred from homology"/>
<dbReference type="PRINTS" id="PR00110">
    <property type="entry name" value="ALPHAAMYLASE"/>
</dbReference>
<evidence type="ECO:0000256" key="6">
    <source>
        <dbReference type="ARBA" id="ARBA00022544"/>
    </source>
</evidence>
<evidence type="ECO:0000256" key="10">
    <source>
        <dbReference type="ARBA" id="ARBA00023277"/>
    </source>
</evidence>
<evidence type="ECO:0000256" key="9">
    <source>
        <dbReference type="ARBA" id="ARBA00022837"/>
    </source>
</evidence>
<keyword evidence="7" id="KW-0479">Metal-binding</keyword>
<dbReference type="Pfam" id="PF07821">
    <property type="entry name" value="Alpha-amyl_C2"/>
    <property type="match status" value="1"/>
</dbReference>
<dbReference type="Gramene" id="TraesRN5B0101135100.1">
    <property type="protein sequence ID" value="TraesRN5B0101135100.1"/>
    <property type="gene ID" value="TraesRN5B0101135100"/>
</dbReference>
<organism evidence="19">
    <name type="scientific">Triticum aestivum</name>
    <name type="common">Wheat</name>
    <dbReference type="NCBI Taxonomy" id="4565"/>
    <lineage>
        <taxon>Eukaryota</taxon>
        <taxon>Viridiplantae</taxon>
        <taxon>Streptophyta</taxon>
        <taxon>Embryophyta</taxon>
        <taxon>Tracheophyta</taxon>
        <taxon>Spermatophyta</taxon>
        <taxon>Magnoliopsida</taxon>
        <taxon>Liliopsida</taxon>
        <taxon>Poales</taxon>
        <taxon>Poaceae</taxon>
        <taxon>BOP clade</taxon>
        <taxon>Pooideae</taxon>
        <taxon>Triticodae</taxon>
        <taxon>Triticeae</taxon>
        <taxon>Triticinae</taxon>
        <taxon>Triticum</taxon>
    </lineage>
</organism>
<dbReference type="InterPro" id="IPR013775">
    <property type="entry name" value="A-amylase_pln"/>
</dbReference>
<dbReference type="InterPro" id="IPR013780">
    <property type="entry name" value="Glyco_hydro_b"/>
</dbReference>
<feature type="domain" description="Glycosyl hydrolase family 13 catalytic" evidence="17">
    <location>
        <begin position="26"/>
        <end position="354"/>
    </location>
</feature>
<dbReference type="AlphaFoldDB" id="A0A3B6LVW4"/>
<dbReference type="SMART" id="SM00810">
    <property type="entry name" value="Alpha-amyl_C2"/>
    <property type="match status" value="1"/>
</dbReference>
<comment type="cofactor">
    <cofactor evidence="2 13">
        <name>Ca(2+)</name>
        <dbReference type="ChEBI" id="CHEBI:29108"/>
    </cofactor>
</comment>
<evidence type="ECO:0000313" key="19">
    <source>
        <dbReference type="EnsemblPlants" id="TraesCS5B02G475700.1"/>
    </source>
</evidence>
<dbReference type="Gramene" id="TraesPARA_EIv1.0_1742250.1">
    <property type="protein sequence ID" value="TraesPARA_EIv1.0_1742250.1.CDS"/>
    <property type="gene ID" value="TraesPARA_EIv1.0_1742250"/>
</dbReference>
<dbReference type="SMR" id="A0A3B6LVW4"/>
<dbReference type="Pfam" id="PF00128">
    <property type="entry name" value="Alpha-amylase"/>
    <property type="match status" value="1"/>
</dbReference>
<dbReference type="Gramene" id="TraesMAC5B03G02990130.1">
    <property type="protein sequence ID" value="TraesMAC5B03G02990130.1"/>
    <property type="gene ID" value="TraesMAC5B03G02990130"/>
</dbReference>
<dbReference type="GO" id="GO:0005983">
    <property type="term" value="P:starch catabolic process"/>
    <property type="evidence" value="ECO:0007669"/>
    <property type="project" value="UniProtKB-ARBA"/>
</dbReference>
<dbReference type="GO" id="GO:0004556">
    <property type="term" value="F:alpha-amylase activity"/>
    <property type="evidence" value="ECO:0000318"/>
    <property type="project" value="GO_Central"/>
</dbReference>
<dbReference type="InterPro" id="IPR012850">
    <property type="entry name" value="A-amylase_bs_C"/>
</dbReference>
<dbReference type="Gramene" id="TraesJAG5B03G02989570.1">
    <property type="protein sequence ID" value="TraesJAG5B03G02989570.1"/>
    <property type="gene ID" value="TraesJAG5B03G02989570"/>
</dbReference>
<keyword evidence="11 16" id="KW-0326">Glycosidase</keyword>
<dbReference type="Gramene" id="TraesCAD_scaffold_007206_01G000200.1">
    <property type="protein sequence ID" value="TraesCAD_scaffold_007206_01G000200.1"/>
    <property type="gene ID" value="TraesCAD_scaffold_007206_01G000200"/>
</dbReference>
<dbReference type="Gramene" id="TraesCS5B02G475700.1">
    <property type="protein sequence ID" value="TraesCS5B02G475700.1"/>
    <property type="gene ID" value="TraesCS5B02G475700"/>
</dbReference>
<dbReference type="CDD" id="cd11314">
    <property type="entry name" value="AmyAc_arch_bac_plant_AmyA"/>
    <property type="match status" value="1"/>
</dbReference>
<dbReference type="Gramene" id="TraesLDM5B03G02995630.1">
    <property type="protein sequence ID" value="TraesLDM5B03G02995630.1"/>
    <property type="gene ID" value="TraesLDM5B03G02995630"/>
</dbReference>
<dbReference type="EC" id="3.2.1.1" evidence="5 13"/>
<dbReference type="Gramene" id="TraesNOR5B03G03020640.1">
    <property type="protein sequence ID" value="TraesNOR5B03G03020640.1"/>
    <property type="gene ID" value="TraesNOR5B03G03020640"/>
</dbReference>
<evidence type="ECO:0000256" key="12">
    <source>
        <dbReference type="ARBA" id="ARBA00030238"/>
    </source>
</evidence>
<dbReference type="STRING" id="4565.A0A3B6LVW4"/>
<dbReference type="Gramene" id="TraesSTA5B03G02983320.1">
    <property type="protein sequence ID" value="TraesSTA5B03G02983320.1"/>
    <property type="gene ID" value="TraesSTA5B03G02983320"/>
</dbReference>
<feature type="active site" description="Proton donor" evidence="14">
    <location>
        <position position="228"/>
    </location>
</feature>
<comment type="catalytic activity">
    <reaction evidence="1 13 16">
        <text>Endohydrolysis of (1-&gt;4)-alpha-D-glucosidic linkages in polysaccharides containing three or more (1-&gt;4)-alpha-linked D-glucose units.</text>
        <dbReference type="EC" id="3.2.1.1"/>
    </reaction>
</comment>
<feature type="chain" id="PRO_5043114444" description="Alpha-amylase" evidence="13">
    <location>
        <begin position="26"/>
        <end position="413"/>
    </location>
</feature>
<keyword evidence="9" id="KW-0106">Calcium</keyword>
<dbReference type="Gene3D" id="3.20.20.80">
    <property type="entry name" value="Glycosidases"/>
    <property type="match status" value="1"/>
</dbReference>
<dbReference type="OMA" id="XKRNNIN"/>
<dbReference type="PANTHER" id="PTHR43447">
    <property type="entry name" value="ALPHA-AMYLASE"/>
    <property type="match status" value="1"/>
</dbReference>
<dbReference type="RefSeq" id="XP_044394089.1">
    <property type="nucleotide sequence ID" value="XM_044538154.1"/>
</dbReference>
<evidence type="ECO:0000256" key="15">
    <source>
        <dbReference type="RuleBase" id="RU003615"/>
    </source>
</evidence>
<comment type="subunit">
    <text evidence="4">Monomer.</text>
</comment>
<dbReference type="SUPFAM" id="SSF51445">
    <property type="entry name" value="(Trans)glycosidases"/>
    <property type="match status" value="1"/>
</dbReference>
<name>A0A3B6LVW4_WHEAT</name>
<dbReference type="Gramene" id="TraesROB_scaffold_010061_01G000400.1">
    <property type="protein sequence ID" value="TraesROB_scaffold_010061_01G000400.1"/>
    <property type="gene ID" value="TraesROB_scaffold_010061_01G000400"/>
</dbReference>
<evidence type="ECO:0000256" key="13">
    <source>
        <dbReference type="PIRNR" id="PIRNR001028"/>
    </source>
</evidence>
<evidence type="ECO:0000259" key="17">
    <source>
        <dbReference type="SMART" id="SM00642"/>
    </source>
</evidence>
<evidence type="ECO:0000256" key="5">
    <source>
        <dbReference type="ARBA" id="ARBA00012595"/>
    </source>
</evidence>
<sequence>MANHSATLCGLLVVVLCLASSLAQAQILFQGFNWESWKTQGGWYKFMQGKVDDIASTGATHVWLPPPSQSVSPEGYLPGQLYNLNSKYGSGADLKSLIKAFRSKNISCVADIVINHRCADKKDGRGVYCIFEGGTSDNRLDWGPDEICSDDTKYSNGRGHRDTGGGFDAAPDIDHLNPRVQRELSAWLNWLKTDLGFVGWRLDFAKGYSAAMAKIYVDNSKPSFVVGELYDRDRQLLANWVQGVGGPATAFDFPTKGVLQEAVQGDLGRMRGNGGKAPGLIGWMPEKTVTFIDNHDTGSTQRLWPFPSDKVMQGYAYILTHPGIPCLFYDHVFDWKLKQEITALARVRSRNGIHPGSTLDILKAEGDLYVAKIGGKVITKIGSRYNIGNNVIPSGFKIAAKGNNYCVWEKSGL</sequence>
<dbReference type="SMART" id="SM00642">
    <property type="entry name" value="Aamy"/>
    <property type="match status" value="1"/>
</dbReference>
<dbReference type="GO" id="GO:0005509">
    <property type="term" value="F:calcium ion binding"/>
    <property type="evidence" value="ECO:0007669"/>
    <property type="project" value="UniProtKB-UniRule"/>
</dbReference>
<dbReference type="PaxDb" id="4565-Traes_5BL_AC845F1C1.1"/>
<keyword evidence="6" id="KW-0309">Germination</keyword>
<dbReference type="Gramene" id="TraesWEE_scaffold_043628_01G000500.1">
    <property type="protein sequence ID" value="TraesWEE_scaffold_043628_01G000500.1"/>
    <property type="gene ID" value="TraesWEE_scaffold_043628_01G000500"/>
</dbReference>
<evidence type="ECO:0000313" key="20">
    <source>
        <dbReference type="Proteomes" id="UP000019116"/>
    </source>
</evidence>
<dbReference type="Gramene" id="TraesLAC5B03G02946970.1">
    <property type="protein sequence ID" value="TraesLAC5B03G02946970.1"/>
    <property type="gene ID" value="TraesLAC5B03G02946970"/>
</dbReference>
<dbReference type="PIRSF" id="PIRSF001028">
    <property type="entry name" value="Alph-amls_plant"/>
    <property type="match status" value="1"/>
</dbReference>
<dbReference type="EnsemblPlants" id="TraesCS5B02G475700.1">
    <property type="protein sequence ID" value="TraesCS5B02G475700.1"/>
    <property type="gene ID" value="TraesCS5B02G475700"/>
</dbReference>
<evidence type="ECO:0000256" key="2">
    <source>
        <dbReference type="ARBA" id="ARBA00001913"/>
    </source>
</evidence>
<evidence type="ECO:0000256" key="14">
    <source>
        <dbReference type="PIRSR" id="PIRSR001028-1"/>
    </source>
</evidence>
<dbReference type="Proteomes" id="UP000019116">
    <property type="component" value="Chromosome 5B"/>
</dbReference>
<evidence type="ECO:0000259" key="18">
    <source>
        <dbReference type="SMART" id="SM00810"/>
    </source>
</evidence>
<dbReference type="GO" id="GO:0005987">
    <property type="term" value="P:sucrose catabolic process"/>
    <property type="evidence" value="ECO:0000318"/>
    <property type="project" value="GO_Central"/>
</dbReference>
<dbReference type="Gramene" id="TraesCS5B03G1161900.1">
    <property type="protein sequence ID" value="TraesCS5B03G1161900.1.CDS"/>
    <property type="gene ID" value="TraesCS5B03G1161900"/>
</dbReference>
<dbReference type="SUPFAM" id="SSF51011">
    <property type="entry name" value="Glycosyl hydrolase domain"/>
    <property type="match status" value="1"/>
</dbReference>
<comment type="similarity">
    <text evidence="3 13 15">Belongs to the glycosyl hydrolase 13 family.</text>
</comment>
<dbReference type="Gramene" id="TraesJUL5B03G03013290.1">
    <property type="protein sequence ID" value="TraesJUL5B03G03013290.1"/>
    <property type="gene ID" value="TraesJUL5B03G03013290"/>
</dbReference>
<reference evidence="19" key="2">
    <citation type="submission" date="2018-10" db="UniProtKB">
        <authorList>
            <consortium name="EnsemblPlants"/>
        </authorList>
    </citation>
    <scope>IDENTIFICATION</scope>
</reference>
<evidence type="ECO:0000256" key="11">
    <source>
        <dbReference type="ARBA" id="ARBA00023295"/>
    </source>
</evidence>
<dbReference type="Gramene" id="TraesARI7B03G04312050.1">
    <property type="protein sequence ID" value="TraesARI7B03G04312050.1"/>
    <property type="gene ID" value="TraesARI7B03G04312050"/>
</dbReference>
<dbReference type="Gramene" id="TraesSYM7B03G04027440.1">
    <property type="protein sequence ID" value="TraesSYM7B03G04027440.1"/>
    <property type="gene ID" value="TraesSYM7B03G04027440"/>
</dbReference>
<evidence type="ECO:0000256" key="8">
    <source>
        <dbReference type="ARBA" id="ARBA00022801"/>
    </source>
</evidence>
<evidence type="ECO:0000256" key="7">
    <source>
        <dbReference type="ARBA" id="ARBA00022723"/>
    </source>
</evidence>
<reference evidence="19" key="1">
    <citation type="submission" date="2018-08" db="EMBL/GenBank/DDBJ databases">
        <authorList>
            <person name="Rossello M."/>
        </authorList>
    </citation>
    <scope>NUCLEOTIDE SEQUENCE [LARGE SCALE GENOMIC DNA]</scope>
    <source>
        <strain evidence="19">cv. Chinese Spring</strain>
    </source>
</reference>
<feature type="active site" description="Nucleophile" evidence="14">
    <location>
        <position position="203"/>
    </location>
</feature>
<dbReference type="InterPro" id="IPR006047">
    <property type="entry name" value="GH13_cat_dom"/>
</dbReference>
<gene>
    <name evidence="19" type="primary">LOC123117386</name>
</gene>
<evidence type="ECO:0000256" key="4">
    <source>
        <dbReference type="ARBA" id="ARBA00011245"/>
    </source>
</evidence>
<protein>
    <recommendedName>
        <fullName evidence="5 13">Alpha-amylase</fullName>
        <ecNumber evidence="5 13">3.2.1.1</ecNumber>
    </recommendedName>
    <alternativeName>
        <fullName evidence="12 13">1,4-alpha-D-glucan glucanohydrolase</fullName>
    </alternativeName>
</protein>
<keyword evidence="8 16" id="KW-0378">Hydrolase</keyword>
<feature type="domain" description="Alpha-amylase C-terminal beta-sheet" evidence="18">
    <location>
        <begin position="349"/>
        <end position="410"/>
    </location>
</feature>
<keyword evidence="20" id="KW-1185">Reference proteome</keyword>
<dbReference type="InterPro" id="IPR006046">
    <property type="entry name" value="Alpha_amylase"/>
</dbReference>
<dbReference type="OrthoDB" id="550577at2759"/>
<evidence type="ECO:0000256" key="16">
    <source>
        <dbReference type="RuleBase" id="RU361134"/>
    </source>
</evidence>
<dbReference type="GeneID" id="123117386"/>
<feature type="signal peptide" evidence="13">
    <location>
        <begin position="1"/>
        <end position="25"/>
    </location>
</feature>
<dbReference type="Gramene" id="TraesKAR5B01G0425930.1">
    <property type="protein sequence ID" value="cds.TraesKAR5B01G0425930.1"/>
    <property type="gene ID" value="TraesKAR5B01G0425930"/>
</dbReference>
<accession>A0A3B6LVW4</accession>
<keyword evidence="13" id="KW-0732">Signal</keyword>
<dbReference type="InterPro" id="IPR017853">
    <property type="entry name" value="GH"/>
</dbReference>
<evidence type="ECO:0000256" key="3">
    <source>
        <dbReference type="ARBA" id="ARBA00008061"/>
    </source>
</evidence>
<dbReference type="Gene3D" id="2.60.40.1180">
    <property type="entry name" value="Golgi alpha-mannosidase II"/>
    <property type="match status" value="1"/>
</dbReference>
<keyword evidence="10 16" id="KW-0119">Carbohydrate metabolism</keyword>
<evidence type="ECO:0000256" key="1">
    <source>
        <dbReference type="ARBA" id="ARBA00000548"/>
    </source>
</evidence>